<evidence type="ECO:0000259" key="1">
    <source>
        <dbReference type="Pfam" id="PF13338"/>
    </source>
</evidence>
<sequence length="340" mass="38215">MAAALVPRAPLCRSHARIAPAMVSSMEARLRALVAEHGVFTRKEALAAGYHDHAIQGLVRNGAWVRVRRGAYVFGDGWAGLSDNQRYAILCRAAVRQARTHVILSHTSSAGEYDAPLWECDLSTVHLTRSDERAGRAEAGIVQHRGVLEEGDTVQRNGREVMSATRTALELTLVLDVEHALVEIDHLLHRGLTTIEELRTRYESMTHWPRSLATDLVLRLADGRSESVGETRARFLCWAQHLPAPIPNYPIHDERGVEIARVDLAWPHLGVFLEFDGKVKYLAYRREGESVVDCVLREKQRESRICEITGWRCIRIVWADLYKPAATASRIRTLFLRPAA</sequence>
<protein>
    <recommendedName>
        <fullName evidence="1">AbiEi antitoxin N-terminal domain-containing protein</fullName>
    </recommendedName>
</protein>
<accession>A0A4Q2RSB7</accession>
<comment type="caution">
    <text evidence="2">The sequence shown here is derived from an EMBL/GenBank/DDBJ whole genome shotgun (WGS) entry which is preliminary data.</text>
</comment>
<reference evidence="2 3" key="1">
    <citation type="submission" date="2019-01" db="EMBL/GenBank/DDBJ databases">
        <title>Novel species of Nocardioides.</title>
        <authorList>
            <person name="Liu Q."/>
            <person name="Xin Y.-H."/>
        </authorList>
    </citation>
    <scope>NUCLEOTIDE SEQUENCE [LARGE SCALE GENOMIC DNA]</scope>
    <source>
        <strain evidence="2 3">HLT3-15</strain>
    </source>
</reference>
<keyword evidence="3" id="KW-1185">Reference proteome</keyword>
<name>A0A4Q2RSB7_9ACTN</name>
<dbReference type="EMBL" id="SDWS01000004">
    <property type="protein sequence ID" value="RYB90685.1"/>
    <property type="molecule type" value="Genomic_DNA"/>
</dbReference>
<proteinExistence type="predicted"/>
<evidence type="ECO:0000313" key="2">
    <source>
        <dbReference type="EMBL" id="RYB90685.1"/>
    </source>
</evidence>
<dbReference type="Pfam" id="PF13338">
    <property type="entry name" value="AbiEi_4"/>
    <property type="match status" value="1"/>
</dbReference>
<dbReference type="AlphaFoldDB" id="A0A4Q2RSB7"/>
<organism evidence="2 3">
    <name type="scientific">Nocardioides glacieisoli</name>
    <dbReference type="NCBI Taxonomy" id="1168730"/>
    <lineage>
        <taxon>Bacteria</taxon>
        <taxon>Bacillati</taxon>
        <taxon>Actinomycetota</taxon>
        <taxon>Actinomycetes</taxon>
        <taxon>Propionibacteriales</taxon>
        <taxon>Nocardioidaceae</taxon>
        <taxon>Nocardioides</taxon>
    </lineage>
</organism>
<dbReference type="OrthoDB" id="5143202at2"/>
<dbReference type="InterPro" id="IPR025159">
    <property type="entry name" value="AbiEi_N"/>
</dbReference>
<gene>
    <name evidence="2" type="ORF">EUA06_10335</name>
</gene>
<evidence type="ECO:0000313" key="3">
    <source>
        <dbReference type="Proteomes" id="UP000291838"/>
    </source>
</evidence>
<feature type="domain" description="AbiEi antitoxin N-terminal" evidence="1">
    <location>
        <begin position="29"/>
        <end position="74"/>
    </location>
</feature>
<dbReference type="Proteomes" id="UP000291838">
    <property type="component" value="Unassembled WGS sequence"/>
</dbReference>